<reference evidence="2 3" key="1">
    <citation type="submission" date="2020-08" db="EMBL/GenBank/DDBJ databases">
        <title>Genomic Encyclopedia of Type Strains, Phase IV (KMG-IV): sequencing the most valuable type-strain genomes for metagenomic binning, comparative biology and taxonomic classification.</title>
        <authorList>
            <person name="Goeker M."/>
        </authorList>
    </citation>
    <scope>NUCLEOTIDE SEQUENCE [LARGE SCALE GENOMIC DNA]</scope>
    <source>
        <strain evidence="2 3">DSM 17498</strain>
    </source>
</reference>
<gene>
    <name evidence="2" type="ORF">HNQ36_004981</name>
</gene>
<comment type="caution">
    <text evidence="2">The sequence shown here is derived from an EMBL/GenBank/DDBJ whole genome shotgun (WGS) entry which is preliminary data.</text>
</comment>
<feature type="domain" description="2Fe-2S ferredoxin-type" evidence="1">
    <location>
        <begin position="2"/>
        <end position="46"/>
    </location>
</feature>
<evidence type="ECO:0000313" key="3">
    <source>
        <dbReference type="Proteomes" id="UP000521227"/>
    </source>
</evidence>
<dbReference type="Pfam" id="PF00111">
    <property type="entry name" value="Fer2"/>
    <property type="match status" value="1"/>
</dbReference>
<dbReference type="EMBL" id="JACHIJ010000010">
    <property type="protein sequence ID" value="MBB5054970.1"/>
    <property type="molecule type" value="Genomic_DNA"/>
</dbReference>
<accession>A0A840N706</accession>
<evidence type="ECO:0000259" key="1">
    <source>
        <dbReference type="Pfam" id="PF00111"/>
    </source>
</evidence>
<dbReference type="PROSITE" id="PS00197">
    <property type="entry name" value="2FE2S_FER_1"/>
    <property type="match status" value="1"/>
</dbReference>
<name>A0A840N706_9BRAD</name>
<dbReference type="Gene3D" id="3.10.20.30">
    <property type="match status" value="1"/>
</dbReference>
<organism evidence="2 3">
    <name type="scientific">Afipia massiliensis</name>
    <dbReference type="NCBI Taxonomy" id="211460"/>
    <lineage>
        <taxon>Bacteria</taxon>
        <taxon>Pseudomonadati</taxon>
        <taxon>Pseudomonadota</taxon>
        <taxon>Alphaproteobacteria</taxon>
        <taxon>Hyphomicrobiales</taxon>
        <taxon>Nitrobacteraceae</taxon>
        <taxon>Afipia</taxon>
    </lineage>
</organism>
<dbReference type="InterPro" id="IPR001041">
    <property type="entry name" value="2Fe-2S_ferredoxin-type"/>
</dbReference>
<dbReference type="Proteomes" id="UP000521227">
    <property type="component" value="Unassembled WGS sequence"/>
</dbReference>
<dbReference type="InterPro" id="IPR012675">
    <property type="entry name" value="Beta-grasp_dom_sf"/>
</dbReference>
<dbReference type="GO" id="GO:0051537">
    <property type="term" value="F:2 iron, 2 sulfur cluster binding"/>
    <property type="evidence" value="ECO:0007669"/>
    <property type="project" value="InterPro"/>
</dbReference>
<protein>
    <submittedName>
        <fullName evidence="2">Ferredoxin</fullName>
    </submittedName>
</protein>
<dbReference type="CDD" id="cd00207">
    <property type="entry name" value="fer2"/>
    <property type="match status" value="1"/>
</dbReference>
<dbReference type="InterPro" id="IPR006058">
    <property type="entry name" value="2Fe2S_fd_BS"/>
</dbReference>
<evidence type="ECO:0000313" key="2">
    <source>
        <dbReference type="EMBL" id="MBB5054970.1"/>
    </source>
</evidence>
<dbReference type="AlphaFoldDB" id="A0A840N706"/>
<dbReference type="InterPro" id="IPR036010">
    <property type="entry name" value="2Fe-2S_ferredoxin-like_sf"/>
</dbReference>
<sequence length="54" mass="5883">MSCRHGICGTCMTEILKGKADHRDAFLSADEHACGKYMLPCVSRATGTRIVLNL</sequence>
<proteinExistence type="predicted"/>
<dbReference type="SUPFAM" id="SSF54292">
    <property type="entry name" value="2Fe-2S ferredoxin-like"/>
    <property type="match status" value="1"/>
</dbReference>